<reference evidence="6" key="1">
    <citation type="submission" date="2019-06" db="EMBL/GenBank/DDBJ databases">
        <authorList>
            <person name="Broberg M."/>
        </authorList>
    </citation>
    <scope>NUCLEOTIDE SEQUENCE [LARGE SCALE GENOMIC DNA]</scope>
</reference>
<feature type="domain" description="Zn(2)-C6 fungal-type" evidence="4">
    <location>
        <begin position="37"/>
        <end position="67"/>
    </location>
</feature>
<dbReference type="OrthoDB" id="3364175at2759"/>
<dbReference type="GO" id="GO:0000981">
    <property type="term" value="F:DNA-binding transcription factor activity, RNA polymerase II-specific"/>
    <property type="evidence" value="ECO:0007669"/>
    <property type="project" value="InterPro"/>
</dbReference>
<dbReference type="PROSITE" id="PS00463">
    <property type="entry name" value="ZN2_CY6_FUNGAL_1"/>
    <property type="match status" value="1"/>
</dbReference>
<keyword evidence="6" id="KW-1185">Reference proteome</keyword>
<dbReference type="InterPro" id="IPR007219">
    <property type="entry name" value="XnlR_reg_dom"/>
</dbReference>
<dbReference type="CDD" id="cd12148">
    <property type="entry name" value="fungal_TF_MHR"/>
    <property type="match status" value="1"/>
</dbReference>
<evidence type="ECO:0000256" key="3">
    <source>
        <dbReference type="SAM" id="MobiDB-lite"/>
    </source>
</evidence>
<evidence type="ECO:0000313" key="6">
    <source>
        <dbReference type="Proteomes" id="UP000754883"/>
    </source>
</evidence>
<dbReference type="GO" id="GO:0008270">
    <property type="term" value="F:zinc ion binding"/>
    <property type="evidence" value="ECO:0007669"/>
    <property type="project" value="InterPro"/>
</dbReference>
<evidence type="ECO:0000313" key="5">
    <source>
        <dbReference type="EMBL" id="CAH0003868.1"/>
    </source>
</evidence>
<dbReference type="GO" id="GO:0045944">
    <property type="term" value="P:positive regulation of transcription by RNA polymerase II"/>
    <property type="evidence" value="ECO:0007669"/>
    <property type="project" value="TreeGrafter"/>
</dbReference>
<keyword evidence="1" id="KW-0479">Metal-binding</keyword>
<dbReference type="SUPFAM" id="SSF57701">
    <property type="entry name" value="Zn2/Cys6 DNA-binding domain"/>
    <property type="match status" value="1"/>
</dbReference>
<comment type="caution">
    <text evidence="5">The sequence shown here is derived from an EMBL/GenBank/DDBJ whole genome shotgun (WGS) entry which is preliminary data.</text>
</comment>
<dbReference type="CDD" id="cd00067">
    <property type="entry name" value="GAL4"/>
    <property type="match status" value="1"/>
</dbReference>
<accession>A0A9N9Y9Y8</accession>
<dbReference type="EMBL" id="CABFNO020001565">
    <property type="protein sequence ID" value="CAH0003868.1"/>
    <property type="molecule type" value="Genomic_DNA"/>
</dbReference>
<evidence type="ECO:0000256" key="1">
    <source>
        <dbReference type="ARBA" id="ARBA00022723"/>
    </source>
</evidence>
<dbReference type="InterPro" id="IPR036864">
    <property type="entry name" value="Zn2-C6_fun-type_DNA-bd_sf"/>
</dbReference>
<dbReference type="PANTHER" id="PTHR47655">
    <property type="entry name" value="QUINIC ACID UTILIZATION ACTIVATOR"/>
    <property type="match status" value="1"/>
</dbReference>
<organism evidence="5 6">
    <name type="scientific">Clonostachys byssicola</name>
    <dbReference type="NCBI Taxonomy" id="160290"/>
    <lineage>
        <taxon>Eukaryota</taxon>
        <taxon>Fungi</taxon>
        <taxon>Dikarya</taxon>
        <taxon>Ascomycota</taxon>
        <taxon>Pezizomycotina</taxon>
        <taxon>Sordariomycetes</taxon>
        <taxon>Hypocreomycetidae</taxon>
        <taxon>Hypocreales</taxon>
        <taxon>Bionectriaceae</taxon>
        <taxon>Clonostachys</taxon>
    </lineage>
</organism>
<dbReference type="PANTHER" id="PTHR47655:SF2">
    <property type="entry name" value="QUINIC ACID UTILIZATION ACTIVATOR"/>
    <property type="match status" value="1"/>
</dbReference>
<dbReference type="InterPro" id="IPR001138">
    <property type="entry name" value="Zn2Cys6_DnaBD"/>
</dbReference>
<feature type="compositionally biased region" description="Basic and acidic residues" evidence="3">
    <location>
        <begin position="1"/>
        <end position="10"/>
    </location>
</feature>
<dbReference type="Pfam" id="PF00172">
    <property type="entry name" value="Zn_clus"/>
    <property type="match status" value="1"/>
</dbReference>
<protein>
    <recommendedName>
        <fullName evidence="4">Zn(2)-C6 fungal-type domain-containing protein</fullName>
    </recommendedName>
</protein>
<evidence type="ECO:0000256" key="2">
    <source>
        <dbReference type="ARBA" id="ARBA00023242"/>
    </source>
</evidence>
<dbReference type="SMART" id="SM00066">
    <property type="entry name" value="GAL4"/>
    <property type="match status" value="1"/>
</dbReference>
<dbReference type="Pfam" id="PF04082">
    <property type="entry name" value="Fungal_trans"/>
    <property type="match status" value="1"/>
</dbReference>
<gene>
    <name evidence="5" type="ORF">CBYS24578_00009848</name>
</gene>
<name>A0A9N9Y9Y8_9HYPO</name>
<proteinExistence type="predicted"/>
<keyword evidence="2" id="KW-0539">Nucleus</keyword>
<sequence>MPTSRRKEPDDNNADEDSSDATTARTSAPKRQRVALACDFCRSAKAKCDGDRPACGTCTSQKRACSYSHTSRKRGVRSGYLRSIELSISWLFEQYPGSEAALHRALVQNEGAEGVRILASNSSTSSRLRRQWNKSRVYKDIGKLLAQDTTQLASTSDDEFEIQTVAASSVDAMPDDPEPPSQEDCLHPVQPTLPSPISQCGLNPRPESKLTLPLNWQHLVDVYFSYTSPWLPIVDRDSINSTALLYAPTGFIISDDSPNPMHSQLWSVLAVASIQDAAASSLQENPRMPPADICHIAWNLFDATRRSCEAPYISAILIQSLILLGQSKPKEAWCLIGKATRLAIDGSNTTDPGPSPHKTQMNRLLAASFILDTLTSALLGHPEAVGYGYLTLPPETFTSTTEVDAEWFRPLRHLHTFPRTTNPSGRVSPPPIPLFQQLFVFCQQWITKMRSGLRHGPLEPNVTPGGLLQSLDPRYSFCNSLVPESGIALVPSTCLLQCIFLTITLDLSSRPRSTLILSLLELLELGVEQLGAFGLPPLIVTLMGIAEKRGFDKRLPDEDKDRWKGLAETLHHVWTTTPTEVTPSTVNTNVHVHEPNSGIADAGTAYPQPVIEMPSIASHASSVFLEPGIHRGSAQGRQFLPSTSLRFASNYPQTLVSPQQSSKTTLNDIPQHNHTLHSLPQSITQDILQSQNIEDSAILEELGSIDYADTASADSQFMTNLGYDPGYDLAELFVSEYNMGSS</sequence>
<dbReference type="Gene3D" id="4.10.240.10">
    <property type="entry name" value="Zn(2)-C6 fungal-type DNA-binding domain"/>
    <property type="match status" value="1"/>
</dbReference>
<dbReference type="PROSITE" id="PS50048">
    <property type="entry name" value="ZN2_CY6_FUNGAL_2"/>
    <property type="match status" value="1"/>
</dbReference>
<dbReference type="InterPro" id="IPR052783">
    <property type="entry name" value="Metabolic/Drug-Res_Regulator"/>
</dbReference>
<dbReference type="AlphaFoldDB" id="A0A9N9Y9Y8"/>
<feature type="region of interest" description="Disordered" evidence="3">
    <location>
        <begin position="1"/>
        <end position="28"/>
    </location>
</feature>
<dbReference type="GO" id="GO:0006351">
    <property type="term" value="P:DNA-templated transcription"/>
    <property type="evidence" value="ECO:0007669"/>
    <property type="project" value="InterPro"/>
</dbReference>
<evidence type="ECO:0000259" key="4">
    <source>
        <dbReference type="PROSITE" id="PS50048"/>
    </source>
</evidence>
<dbReference type="GO" id="GO:0003677">
    <property type="term" value="F:DNA binding"/>
    <property type="evidence" value="ECO:0007669"/>
    <property type="project" value="InterPro"/>
</dbReference>
<reference evidence="5 6" key="2">
    <citation type="submission" date="2021-10" db="EMBL/GenBank/DDBJ databases">
        <authorList>
            <person name="Piombo E."/>
        </authorList>
    </citation>
    <scope>NUCLEOTIDE SEQUENCE [LARGE SCALE GENOMIC DNA]</scope>
</reference>
<dbReference type="Proteomes" id="UP000754883">
    <property type="component" value="Unassembled WGS sequence"/>
</dbReference>